<proteinExistence type="predicted"/>
<protein>
    <recommendedName>
        <fullName evidence="4">DNA methylase N-4/N-6 domain-containing protein</fullName>
    </recommendedName>
</protein>
<evidence type="ECO:0000256" key="1">
    <source>
        <dbReference type="SAM" id="MobiDB-lite"/>
    </source>
</evidence>
<gene>
    <name evidence="2" type="ORF">Amac_031620</name>
</gene>
<evidence type="ECO:0008006" key="4">
    <source>
        <dbReference type="Google" id="ProtNLM"/>
    </source>
</evidence>
<feature type="region of interest" description="Disordered" evidence="1">
    <location>
        <begin position="289"/>
        <end position="315"/>
    </location>
</feature>
<evidence type="ECO:0000313" key="3">
    <source>
        <dbReference type="Proteomes" id="UP000331127"/>
    </source>
</evidence>
<comment type="caution">
    <text evidence="2">The sequence shown here is derived from an EMBL/GenBank/DDBJ whole genome shotgun (WGS) entry which is preliminary data.</text>
</comment>
<feature type="region of interest" description="Disordered" evidence="1">
    <location>
        <begin position="507"/>
        <end position="533"/>
    </location>
</feature>
<name>A0A5M3WLP7_9ACTN</name>
<dbReference type="Gene3D" id="3.40.50.150">
    <property type="entry name" value="Vaccinia Virus protein VP39"/>
    <property type="match status" value="1"/>
</dbReference>
<reference evidence="2 3" key="1">
    <citation type="submission" date="2019-10" db="EMBL/GenBank/DDBJ databases">
        <title>Whole genome shotgun sequence of Acrocarpospora macrocephala NBRC 16266.</title>
        <authorList>
            <person name="Ichikawa N."/>
            <person name="Kimura A."/>
            <person name="Kitahashi Y."/>
            <person name="Komaki H."/>
            <person name="Oguchi A."/>
        </authorList>
    </citation>
    <scope>NUCLEOTIDE SEQUENCE [LARGE SCALE GENOMIC DNA]</scope>
    <source>
        <strain evidence="2 3">NBRC 16266</strain>
    </source>
</reference>
<evidence type="ECO:0000313" key="2">
    <source>
        <dbReference type="EMBL" id="GES09566.1"/>
    </source>
</evidence>
<dbReference type="AlphaFoldDB" id="A0A5M3WLP7"/>
<keyword evidence="3" id="KW-1185">Reference proteome</keyword>
<feature type="compositionally biased region" description="Low complexity" evidence="1">
    <location>
        <begin position="243"/>
        <end position="259"/>
    </location>
</feature>
<accession>A0A5M3WLP7</accession>
<dbReference type="EMBL" id="BLAE01000016">
    <property type="protein sequence ID" value="GES09566.1"/>
    <property type="molecule type" value="Genomic_DNA"/>
</dbReference>
<dbReference type="InterPro" id="IPR029063">
    <property type="entry name" value="SAM-dependent_MTases_sf"/>
</dbReference>
<dbReference type="SUPFAM" id="SSF53335">
    <property type="entry name" value="S-adenosyl-L-methionine-dependent methyltransferases"/>
    <property type="match status" value="2"/>
</dbReference>
<sequence>MAAEHTGWVANMVIFTLGRNHLVSDEAWREYRRALPVNVVDVARTRLLHEYEPVTKERFDLGRHAGVVPRAEEPVYRWARYKEAYSPRLVREMLDELLPEQLGRPGAEAPLVYDPMVGSGTSLLVAAERGLPALGADLMPFATFLSATLVRWGEADPRAVRQIADDALAGYTSLAGRDWLDVPAAKWAFSPSTLTTLTKLVGAVDRAPTGVERDLVRLAVLSAVEQVSYAVKDGTSLRRRLPDGPARPGRPGQQRRAMGAADVVAGVRQRIDSIVLDLEISNSSFLPQSAGGLTPADEGERMEAASAQAPRSPASRLMVVRADTRQWRPARETCSVVVFSPPYPNRYDYSAVYQLELALGNFVSDAAGLRRVRKQLLRSHLEAPPRDDYRVELPALREFLAAVNGSRVSGDQSGRILRMVAGFFEDMADVLDRLAEALRPGGSVGLVVGTQTYLGHHLPTDLLLAELARSSGLEIRELWVVRAKGVASQQRARAGSASRETVLILSKPSAHRRRSGRTGRTGHSSVREAGGGV</sequence>
<feature type="compositionally biased region" description="Low complexity" evidence="1">
    <location>
        <begin position="304"/>
        <end position="315"/>
    </location>
</feature>
<feature type="region of interest" description="Disordered" evidence="1">
    <location>
        <begin position="235"/>
        <end position="259"/>
    </location>
</feature>
<organism evidence="2 3">
    <name type="scientific">Acrocarpospora macrocephala</name>
    <dbReference type="NCBI Taxonomy" id="150177"/>
    <lineage>
        <taxon>Bacteria</taxon>
        <taxon>Bacillati</taxon>
        <taxon>Actinomycetota</taxon>
        <taxon>Actinomycetes</taxon>
        <taxon>Streptosporangiales</taxon>
        <taxon>Streptosporangiaceae</taxon>
        <taxon>Acrocarpospora</taxon>
    </lineage>
</organism>
<dbReference type="Proteomes" id="UP000331127">
    <property type="component" value="Unassembled WGS sequence"/>
</dbReference>